<organism evidence="7 8">
    <name type="scientific">Candidatus Uhrbacteria bacterium RIFCSPLOWO2_02_FULL_48_18</name>
    <dbReference type="NCBI Taxonomy" id="1802408"/>
    <lineage>
        <taxon>Bacteria</taxon>
        <taxon>Candidatus Uhriibacteriota</taxon>
    </lineage>
</organism>
<keyword evidence="6" id="KW-0175">Coiled coil</keyword>
<accession>A0A1F7V6L4</accession>
<reference evidence="7 8" key="1">
    <citation type="journal article" date="2016" name="Nat. Commun.">
        <title>Thousands of microbial genomes shed light on interconnected biogeochemical processes in an aquifer system.</title>
        <authorList>
            <person name="Anantharaman K."/>
            <person name="Brown C.T."/>
            <person name="Hug L.A."/>
            <person name="Sharon I."/>
            <person name="Castelle C.J."/>
            <person name="Probst A.J."/>
            <person name="Thomas B.C."/>
            <person name="Singh A."/>
            <person name="Wilkins M.J."/>
            <person name="Karaoz U."/>
            <person name="Brodie E.L."/>
            <person name="Williams K.H."/>
            <person name="Hubbard S.S."/>
            <person name="Banfield J.F."/>
        </authorList>
    </citation>
    <scope>NUCLEOTIDE SEQUENCE [LARGE SCALE GENOMIC DNA]</scope>
</reference>
<dbReference type="InterPro" id="IPR023353">
    <property type="entry name" value="LemA-like_dom_sf"/>
</dbReference>
<dbReference type="EMBL" id="MGEQ01000010">
    <property type="protein sequence ID" value="OGL86172.1"/>
    <property type="molecule type" value="Genomic_DNA"/>
</dbReference>
<name>A0A1F7V6L4_9BACT</name>
<dbReference type="Pfam" id="PF04011">
    <property type="entry name" value="LemA"/>
    <property type="match status" value="1"/>
</dbReference>
<evidence type="ECO:0000313" key="8">
    <source>
        <dbReference type="Proteomes" id="UP000176593"/>
    </source>
</evidence>
<evidence type="ECO:0000256" key="6">
    <source>
        <dbReference type="SAM" id="Coils"/>
    </source>
</evidence>
<comment type="caution">
    <text evidence="7">The sequence shown here is derived from an EMBL/GenBank/DDBJ whole genome shotgun (WGS) entry which is preliminary data.</text>
</comment>
<evidence type="ECO:0000256" key="2">
    <source>
        <dbReference type="ARBA" id="ARBA00008854"/>
    </source>
</evidence>
<evidence type="ECO:0000256" key="1">
    <source>
        <dbReference type="ARBA" id="ARBA00004167"/>
    </source>
</evidence>
<dbReference type="PANTHER" id="PTHR34478">
    <property type="entry name" value="PROTEIN LEMA"/>
    <property type="match status" value="1"/>
</dbReference>
<keyword evidence="3" id="KW-0812">Transmembrane</keyword>
<gene>
    <name evidence="7" type="ORF">A3I41_01180</name>
</gene>
<comment type="similarity">
    <text evidence="2">Belongs to the LemA family.</text>
</comment>
<evidence type="ECO:0000256" key="4">
    <source>
        <dbReference type="ARBA" id="ARBA00022989"/>
    </source>
</evidence>
<dbReference type="Gene3D" id="1.20.1440.20">
    <property type="entry name" value="LemA-like domain"/>
    <property type="match status" value="1"/>
</dbReference>
<comment type="subcellular location">
    <subcellularLocation>
        <location evidence="1">Membrane</location>
        <topology evidence="1">Single-pass membrane protein</topology>
    </subcellularLocation>
</comment>
<dbReference type="PANTHER" id="PTHR34478:SF2">
    <property type="entry name" value="MEMBRANE PROTEIN"/>
    <property type="match status" value="1"/>
</dbReference>
<keyword evidence="4" id="KW-1133">Transmembrane helix</keyword>
<dbReference type="GO" id="GO:0016020">
    <property type="term" value="C:membrane"/>
    <property type="evidence" value="ECO:0007669"/>
    <property type="project" value="UniProtKB-SubCell"/>
</dbReference>
<dbReference type="SUPFAM" id="SSF140478">
    <property type="entry name" value="LemA-like"/>
    <property type="match status" value="1"/>
</dbReference>
<dbReference type="AlphaFoldDB" id="A0A1F7V6L4"/>
<feature type="coiled-coil region" evidence="6">
    <location>
        <begin position="110"/>
        <end position="137"/>
    </location>
</feature>
<evidence type="ECO:0000313" key="7">
    <source>
        <dbReference type="EMBL" id="OGL86172.1"/>
    </source>
</evidence>
<evidence type="ECO:0000256" key="3">
    <source>
        <dbReference type="ARBA" id="ARBA00022692"/>
    </source>
</evidence>
<dbReference type="Proteomes" id="UP000176593">
    <property type="component" value="Unassembled WGS sequence"/>
</dbReference>
<protein>
    <recommendedName>
        <fullName evidence="9">LemA family protein</fullName>
    </recommendedName>
</protein>
<evidence type="ECO:0000256" key="5">
    <source>
        <dbReference type="ARBA" id="ARBA00023136"/>
    </source>
</evidence>
<keyword evidence="5" id="KW-0472">Membrane</keyword>
<evidence type="ECO:0008006" key="9">
    <source>
        <dbReference type="Google" id="ProtNLM"/>
    </source>
</evidence>
<sequence>MSILWIVLIVLVLLGLWLILSYNGLISLRNRADEAWSDIEVQMKRRYDLIPNLVNAVKGYASHESSVFENVTAARSNAMGAHTLPEHAQAENILTNTLKSLFAVSENYPALQASQNFLQLQHELRDAEDKIQAARRFYNGNVRGYNTSLQSFPVNMIAGTFAFTAKEFFDMDEKEKVVPEVKF</sequence>
<dbReference type="InterPro" id="IPR007156">
    <property type="entry name" value="MamQ_LemA"/>
</dbReference>
<proteinExistence type="inferred from homology"/>